<dbReference type="EMBL" id="JAGIZQ010000006">
    <property type="protein sequence ID" value="KAH6623032.1"/>
    <property type="molecule type" value="Genomic_DNA"/>
</dbReference>
<sequence>MNPIELTASLGFLSDAGHLLATTAPETSAYLMSRRNDLVIEHELTLSDKHRQHICSCCGHIMLLGQGSQLQVKAEQKASQKSRSSQRLKGKGPPKPRPQTSLGPMKVVTCGHCGSLTNVKLPAPSPITRRKARAEKVALASKLGTSTPLSSTAQETTSQKTTSNASSKKRAKSRKAGLQTLLSQSSAARNSGPGLGLSLADFMQRSSG</sequence>
<keyword evidence="2" id="KW-1185">Reference proteome</keyword>
<comment type="caution">
    <text evidence="1">The sequence shown here is derived from an EMBL/GenBank/DDBJ whole genome shotgun (WGS) entry which is preliminary data.</text>
</comment>
<organism evidence="1 2">
    <name type="scientific">Chaetomium tenue</name>
    <dbReference type="NCBI Taxonomy" id="1854479"/>
    <lineage>
        <taxon>Eukaryota</taxon>
        <taxon>Fungi</taxon>
        <taxon>Dikarya</taxon>
        <taxon>Ascomycota</taxon>
        <taxon>Pezizomycotina</taxon>
        <taxon>Sordariomycetes</taxon>
        <taxon>Sordariomycetidae</taxon>
        <taxon>Sordariales</taxon>
        <taxon>Chaetomiaceae</taxon>
        <taxon>Chaetomium</taxon>
    </lineage>
</organism>
<accession>A0ACB7NZJ5</accession>
<evidence type="ECO:0000313" key="1">
    <source>
        <dbReference type="EMBL" id="KAH6623032.1"/>
    </source>
</evidence>
<name>A0ACB7NZJ5_9PEZI</name>
<gene>
    <name evidence="1" type="ORF">F5144DRAFT_350128</name>
</gene>
<dbReference type="Proteomes" id="UP000724584">
    <property type="component" value="Unassembled WGS sequence"/>
</dbReference>
<protein>
    <submittedName>
        <fullName evidence="1">Uncharacterized protein</fullName>
    </submittedName>
</protein>
<evidence type="ECO:0000313" key="2">
    <source>
        <dbReference type="Proteomes" id="UP000724584"/>
    </source>
</evidence>
<proteinExistence type="predicted"/>
<reference evidence="1 2" key="1">
    <citation type="journal article" date="2021" name="Nat. Commun.">
        <title>Genetic determinants of endophytism in the Arabidopsis root mycobiome.</title>
        <authorList>
            <person name="Mesny F."/>
            <person name="Miyauchi S."/>
            <person name="Thiergart T."/>
            <person name="Pickel B."/>
            <person name="Atanasova L."/>
            <person name="Karlsson M."/>
            <person name="Huettel B."/>
            <person name="Barry K.W."/>
            <person name="Haridas S."/>
            <person name="Chen C."/>
            <person name="Bauer D."/>
            <person name="Andreopoulos W."/>
            <person name="Pangilinan J."/>
            <person name="LaButti K."/>
            <person name="Riley R."/>
            <person name="Lipzen A."/>
            <person name="Clum A."/>
            <person name="Drula E."/>
            <person name="Henrissat B."/>
            <person name="Kohler A."/>
            <person name="Grigoriev I.V."/>
            <person name="Martin F.M."/>
            <person name="Hacquard S."/>
        </authorList>
    </citation>
    <scope>NUCLEOTIDE SEQUENCE [LARGE SCALE GENOMIC DNA]</scope>
    <source>
        <strain evidence="1 2">MPI-SDFR-AT-0079</strain>
    </source>
</reference>